<dbReference type="Proteomes" id="UP001565368">
    <property type="component" value="Unassembled WGS sequence"/>
</dbReference>
<gene>
    <name evidence="1" type="ORF">Q8F55_008534</name>
</gene>
<accession>A0ABR3PR41</accession>
<protein>
    <submittedName>
        <fullName evidence="1">Uncharacterized protein</fullName>
    </submittedName>
</protein>
<reference evidence="1 2" key="1">
    <citation type="submission" date="2023-08" db="EMBL/GenBank/DDBJ databases">
        <title>Annotated Genome Sequence of Vanrija albida AlHP1.</title>
        <authorList>
            <person name="Herzog R."/>
        </authorList>
    </citation>
    <scope>NUCLEOTIDE SEQUENCE [LARGE SCALE GENOMIC DNA]</scope>
    <source>
        <strain evidence="1 2">AlHP1</strain>
    </source>
</reference>
<sequence length="225" mass="25099">MPSDGTHSPPEEPTNDDWYLGEAEAKARLHETISNARWRIITGSFDDTHNTNLYMSAVEAADDTYGEAIMAERMTQKEMAHEVTMVEKALVEAAAVDPKNYKLAGMEEHKASLYGRYNRSPSGNSEGSFSGYLLYRSHLDRVYSGFYDDIHTKLEEFVKEPPTAESLAVFQTQVSDAVAPLQRQIDLVTSSFDAFLDGKDQEFRRRLAAVSPTSVATSDFVPMSP</sequence>
<evidence type="ECO:0000313" key="1">
    <source>
        <dbReference type="EMBL" id="KAL1404922.1"/>
    </source>
</evidence>
<dbReference type="EMBL" id="JBBXJM010000007">
    <property type="protein sequence ID" value="KAL1404922.1"/>
    <property type="molecule type" value="Genomic_DNA"/>
</dbReference>
<name>A0ABR3PR41_9TREE</name>
<organism evidence="1 2">
    <name type="scientific">Vanrija albida</name>
    <dbReference type="NCBI Taxonomy" id="181172"/>
    <lineage>
        <taxon>Eukaryota</taxon>
        <taxon>Fungi</taxon>
        <taxon>Dikarya</taxon>
        <taxon>Basidiomycota</taxon>
        <taxon>Agaricomycotina</taxon>
        <taxon>Tremellomycetes</taxon>
        <taxon>Trichosporonales</taxon>
        <taxon>Trichosporonaceae</taxon>
        <taxon>Vanrija</taxon>
    </lineage>
</organism>
<dbReference type="GeneID" id="95989577"/>
<comment type="caution">
    <text evidence="1">The sequence shown here is derived from an EMBL/GenBank/DDBJ whole genome shotgun (WGS) entry which is preliminary data.</text>
</comment>
<evidence type="ECO:0000313" key="2">
    <source>
        <dbReference type="Proteomes" id="UP001565368"/>
    </source>
</evidence>
<keyword evidence="2" id="KW-1185">Reference proteome</keyword>
<dbReference type="RefSeq" id="XP_069204866.1">
    <property type="nucleotide sequence ID" value="XM_069356929.1"/>
</dbReference>
<proteinExistence type="predicted"/>